<dbReference type="InterPro" id="IPR038081">
    <property type="entry name" value="CalX-like_sf"/>
</dbReference>
<dbReference type="GO" id="GO:0016020">
    <property type="term" value="C:membrane"/>
    <property type="evidence" value="ECO:0007669"/>
    <property type="project" value="InterPro"/>
</dbReference>
<dbReference type="GO" id="GO:0005737">
    <property type="term" value="C:cytoplasm"/>
    <property type="evidence" value="ECO:0007669"/>
    <property type="project" value="TreeGrafter"/>
</dbReference>
<evidence type="ECO:0000256" key="3">
    <source>
        <dbReference type="ARBA" id="ARBA00022837"/>
    </source>
</evidence>
<dbReference type="InterPro" id="IPR026919">
    <property type="entry name" value="ADGRV1"/>
</dbReference>
<name>A0A382BT33_9ZZZZ</name>
<dbReference type="SMART" id="SM00237">
    <property type="entry name" value="Calx_beta"/>
    <property type="match status" value="1"/>
</dbReference>
<dbReference type="GO" id="GO:0001965">
    <property type="term" value="F:G-protein alpha-subunit binding"/>
    <property type="evidence" value="ECO:0007669"/>
    <property type="project" value="TreeGrafter"/>
</dbReference>
<keyword evidence="3" id="KW-0106">Calcium</keyword>
<evidence type="ECO:0000256" key="1">
    <source>
        <dbReference type="ARBA" id="ARBA00022729"/>
    </source>
</evidence>
<evidence type="ECO:0000313" key="5">
    <source>
        <dbReference type="EMBL" id="SVB16990.1"/>
    </source>
</evidence>
<dbReference type="Pfam" id="PF03160">
    <property type="entry name" value="Calx-beta"/>
    <property type="match status" value="2"/>
</dbReference>
<dbReference type="SUPFAM" id="SSF141072">
    <property type="entry name" value="CalX-like"/>
    <property type="match status" value="2"/>
</dbReference>
<dbReference type="PANTHER" id="PTHR46682:SF1">
    <property type="entry name" value="ADHESION G-PROTEIN COUPLED RECEPTOR V1"/>
    <property type="match status" value="1"/>
</dbReference>
<dbReference type="GO" id="GO:0010855">
    <property type="term" value="F:adenylate cyclase inhibitor activity"/>
    <property type="evidence" value="ECO:0007669"/>
    <property type="project" value="TreeGrafter"/>
</dbReference>
<proteinExistence type="predicted"/>
<reference evidence="5" key="1">
    <citation type="submission" date="2018-05" db="EMBL/GenBank/DDBJ databases">
        <authorList>
            <person name="Lanie J.A."/>
            <person name="Ng W.-L."/>
            <person name="Kazmierczak K.M."/>
            <person name="Andrzejewski T.M."/>
            <person name="Davidsen T.M."/>
            <person name="Wayne K.J."/>
            <person name="Tettelin H."/>
            <person name="Glass J.I."/>
            <person name="Rusch D."/>
            <person name="Podicherti R."/>
            <person name="Tsui H.-C.T."/>
            <person name="Winkler M.E."/>
        </authorList>
    </citation>
    <scope>NUCLEOTIDE SEQUENCE</scope>
</reference>
<evidence type="ECO:0000256" key="2">
    <source>
        <dbReference type="ARBA" id="ARBA00022737"/>
    </source>
</evidence>
<sequence length="316" mass="34645">MRRFLFVLIFIFSGLELFGQGSGTVEFVQPEISVAESAGDISVSVVRTKSNLLASSVEYIVTRSTATLDQDYSMTTQGTLNWGEGDESPKGINLEILDDAVEEADEEIIIQLLNPSAGTYVGAADTARVIISGDESGQLGFAMEKYITSEFDGSARILVNRREGLLGAVLVDYEVRQLSELDEEEHLGQVTHYRRLPEALFNQRKVMPGIKAQPFRDFVPESGTLLFLDYQSNATIGVNVLPNFGGDAYPHTVLEMALSNPRPLTDLEQLESVTPHGTDSATIAYMADMQVNPEKFVPETTDIVPSIDPDRMLASL</sequence>
<accession>A0A382BT33</accession>
<organism evidence="5">
    <name type="scientific">marine metagenome</name>
    <dbReference type="NCBI Taxonomy" id="408172"/>
    <lineage>
        <taxon>unclassified sequences</taxon>
        <taxon>metagenomes</taxon>
        <taxon>ecological metagenomes</taxon>
    </lineage>
</organism>
<evidence type="ECO:0000259" key="4">
    <source>
        <dbReference type="SMART" id="SM00237"/>
    </source>
</evidence>
<dbReference type="GO" id="GO:0071277">
    <property type="term" value="P:cellular response to calcium ion"/>
    <property type="evidence" value="ECO:0007669"/>
    <property type="project" value="TreeGrafter"/>
</dbReference>
<dbReference type="AlphaFoldDB" id="A0A382BT33"/>
<dbReference type="PANTHER" id="PTHR46682">
    <property type="entry name" value="ADHESION G-PROTEIN COUPLED RECEPTOR V1"/>
    <property type="match status" value="1"/>
</dbReference>
<feature type="non-terminal residue" evidence="5">
    <location>
        <position position="1"/>
    </location>
</feature>
<dbReference type="Gene3D" id="2.60.40.2030">
    <property type="match status" value="2"/>
</dbReference>
<dbReference type="EMBL" id="UINC01031248">
    <property type="protein sequence ID" value="SVB16990.1"/>
    <property type="molecule type" value="Genomic_DNA"/>
</dbReference>
<keyword evidence="1" id="KW-0732">Signal</keyword>
<keyword evidence="2" id="KW-0677">Repeat</keyword>
<dbReference type="GO" id="GO:0004930">
    <property type="term" value="F:G protein-coupled receptor activity"/>
    <property type="evidence" value="ECO:0007669"/>
    <property type="project" value="InterPro"/>
</dbReference>
<dbReference type="InterPro" id="IPR003644">
    <property type="entry name" value="Calx_beta"/>
</dbReference>
<gene>
    <name evidence="5" type="ORF">METZ01_LOCUS169844</name>
</gene>
<feature type="non-terminal residue" evidence="5">
    <location>
        <position position="316"/>
    </location>
</feature>
<protein>
    <recommendedName>
        <fullName evidence="4">Calx-beta domain-containing protein</fullName>
    </recommendedName>
</protein>
<feature type="domain" description="Calx-beta" evidence="4">
    <location>
        <begin position="13"/>
        <end position="113"/>
    </location>
</feature>